<keyword evidence="2" id="KW-0812">Transmembrane</keyword>
<feature type="compositionally biased region" description="Basic and acidic residues" evidence="1">
    <location>
        <begin position="1"/>
        <end position="12"/>
    </location>
</feature>
<feature type="transmembrane region" description="Helical" evidence="2">
    <location>
        <begin position="213"/>
        <end position="234"/>
    </location>
</feature>
<dbReference type="EMBL" id="VMNK01000011">
    <property type="protein sequence ID" value="TVO55334.1"/>
    <property type="molecule type" value="Genomic_DNA"/>
</dbReference>
<protein>
    <submittedName>
        <fullName evidence="3">DUF2189 domain-containing protein</fullName>
    </submittedName>
</protein>
<accession>A0A557QQZ6</accession>
<proteinExistence type="predicted"/>
<gene>
    <name evidence="3" type="ORF">FHP91_12700</name>
</gene>
<name>A0A557QQZ6_9RHOO</name>
<sequence length="263" mass="29191">MQQPDEKKEDSGHPPFPGIRDVKAGSPIRWFAKGWNDLVSCPIPSLFYGFCFAAMGLLITFVFEHAYEYTSGLTSGFLLLGPFLSMGLYEISRRREKGETCSLMPTMMVWRRNAGNIGIFAVVLGVLFLVWARASLVIFALFYTNEMPNLTGFLQQLISLENIEFLMVYFAVGMIFATLTFAVSVVSIPLMLDRDQDAISAMLASVGALARNPAAMIMWALAIVSATLIGFMTFHLGLAVLMPVVGHATWHAYRDLIEPLNEQ</sequence>
<dbReference type="OrthoDB" id="5621705at2"/>
<comment type="caution">
    <text evidence="3">The sequence shown here is derived from an EMBL/GenBank/DDBJ whole genome shotgun (WGS) entry which is preliminary data.</text>
</comment>
<feature type="transmembrane region" description="Helical" evidence="2">
    <location>
        <begin position="46"/>
        <end position="63"/>
    </location>
</feature>
<dbReference type="RefSeq" id="WP_144309946.1">
    <property type="nucleotide sequence ID" value="NZ_VMNK01000011.1"/>
</dbReference>
<feature type="transmembrane region" description="Helical" evidence="2">
    <location>
        <begin position="69"/>
        <end position="89"/>
    </location>
</feature>
<evidence type="ECO:0000313" key="4">
    <source>
        <dbReference type="Proteomes" id="UP000319502"/>
    </source>
</evidence>
<feature type="region of interest" description="Disordered" evidence="1">
    <location>
        <begin position="1"/>
        <end position="21"/>
    </location>
</feature>
<organism evidence="3 4">
    <name type="scientific">Denitromonas halophila</name>
    <dbReference type="NCBI Taxonomy" id="1629404"/>
    <lineage>
        <taxon>Bacteria</taxon>
        <taxon>Pseudomonadati</taxon>
        <taxon>Pseudomonadota</taxon>
        <taxon>Betaproteobacteria</taxon>
        <taxon>Rhodocyclales</taxon>
        <taxon>Zoogloeaceae</taxon>
        <taxon>Denitromonas</taxon>
    </lineage>
</organism>
<evidence type="ECO:0000256" key="2">
    <source>
        <dbReference type="SAM" id="Phobius"/>
    </source>
</evidence>
<dbReference type="Pfam" id="PF09955">
    <property type="entry name" value="DUF2189"/>
    <property type="match status" value="1"/>
</dbReference>
<feature type="transmembrane region" description="Helical" evidence="2">
    <location>
        <begin position="163"/>
        <end position="192"/>
    </location>
</feature>
<keyword evidence="4" id="KW-1185">Reference proteome</keyword>
<evidence type="ECO:0000313" key="3">
    <source>
        <dbReference type="EMBL" id="TVO55334.1"/>
    </source>
</evidence>
<dbReference type="Proteomes" id="UP000319502">
    <property type="component" value="Unassembled WGS sequence"/>
</dbReference>
<reference evidence="3 4" key="1">
    <citation type="submission" date="2019-07" db="EMBL/GenBank/DDBJ databases">
        <title>The pathways for chlorine oxyanion respiration interact through the shared metabolite chlorate.</title>
        <authorList>
            <person name="Barnum T.P."/>
            <person name="Cheng Y."/>
            <person name="Hill K.A."/>
            <person name="Lucas L.N."/>
            <person name="Carlson H.K."/>
            <person name="Coates J.D."/>
        </authorList>
    </citation>
    <scope>NUCLEOTIDE SEQUENCE [LARGE SCALE GENOMIC DNA]</scope>
    <source>
        <strain evidence="3 4">SFB-3</strain>
    </source>
</reference>
<keyword evidence="2" id="KW-1133">Transmembrane helix</keyword>
<dbReference type="InterPro" id="IPR018692">
    <property type="entry name" value="DUF2189"/>
</dbReference>
<evidence type="ECO:0000256" key="1">
    <source>
        <dbReference type="SAM" id="MobiDB-lite"/>
    </source>
</evidence>
<dbReference type="AlphaFoldDB" id="A0A557QQZ6"/>
<keyword evidence="2" id="KW-0472">Membrane</keyword>
<feature type="transmembrane region" description="Helical" evidence="2">
    <location>
        <begin position="117"/>
        <end position="143"/>
    </location>
</feature>